<dbReference type="PANTHER" id="PTHR43742">
    <property type="entry name" value="TRIMETHYLAMINE-N-OXIDE REDUCTASE"/>
    <property type="match status" value="1"/>
</dbReference>
<dbReference type="Gene3D" id="3.40.50.740">
    <property type="match status" value="2"/>
</dbReference>
<proteinExistence type="inferred from homology"/>
<dbReference type="PATRIC" id="fig|540747.5.peg.2510"/>
<dbReference type="CDD" id="cd02781">
    <property type="entry name" value="MopB_CT_Acetylene-hydratase"/>
    <property type="match status" value="1"/>
</dbReference>
<gene>
    <name evidence="9" type="primary">ddhA</name>
    <name evidence="9" type="ORF">RIdsm_01888</name>
    <name evidence="8" type="ORF">XM52_04680</name>
</gene>
<dbReference type="GO" id="GO:0018818">
    <property type="term" value="F:acetylene hydratase activity"/>
    <property type="evidence" value="ECO:0007669"/>
    <property type="project" value="InterPro"/>
</dbReference>
<dbReference type="SUPFAM" id="SSF52343">
    <property type="entry name" value="Ferredoxin reductase-like, C-terminal NADP-linked domain"/>
    <property type="match status" value="1"/>
</dbReference>
<keyword evidence="10" id="KW-1185">Reference proteome</keyword>
<dbReference type="KEGG" id="rid:RIdsm_01888"/>
<dbReference type="PROSITE" id="PS51384">
    <property type="entry name" value="FAD_FR"/>
    <property type="match status" value="1"/>
</dbReference>
<dbReference type="STRING" id="540747.SAMN04488031_103301"/>
<dbReference type="InterPro" id="IPR001041">
    <property type="entry name" value="2Fe-2S_ferredoxin-type"/>
</dbReference>
<dbReference type="InterPro" id="IPR036010">
    <property type="entry name" value="2Fe-2S_ferredoxin-like_sf"/>
</dbReference>
<dbReference type="InterPro" id="IPR006656">
    <property type="entry name" value="Mopterin_OxRdtase"/>
</dbReference>
<dbReference type="Proteomes" id="UP000325785">
    <property type="component" value="Chromosome"/>
</dbReference>
<protein>
    <submittedName>
        <fullName evidence="9">Dimethylsulfide dehydrogenase subunit alpha</fullName>
        <ecNumber evidence="9">1.8.2.4</ecNumber>
    </submittedName>
</protein>
<dbReference type="EC" id="1.8.2.4" evidence="9"/>
<dbReference type="InterPro" id="IPR001433">
    <property type="entry name" value="OxRdtase_FAD/NAD-bd"/>
</dbReference>
<dbReference type="GO" id="GO:0046872">
    <property type="term" value="F:metal ion binding"/>
    <property type="evidence" value="ECO:0007669"/>
    <property type="project" value="UniProtKB-KW"/>
</dbReference>
<dbReference type="SUPFAM" id="SSF53706">
    <property type="entry name" value="Formate dehydrogenase/DMSO reductase, domains 1-3"/>
    <property type="match status" value="1"/>
</dbReference>
<evidence type="ECO:0000259" key="5">
    <source>
        <dbReference type="PROSITE" id="PS51085"/>
    </source>
</evidence>
<name>A0A0T5PCY4_9RHOB</name>
<evidence type="ECO:0000256" key="2">
    <source>
        <dbReference type="ARBA" id="ARBA00022723"/>
    </source>
</evidence>
<dbReference type="SUPFAM" id="SSF54292">
    <property type="entry name" value="2Fe-2S ferredoxin-like"/>
    <property type="match status" value="1"/>
</dbReference>
<dbReference type="Gene3D" id="2.40.40.20">
    <property type="match status" value="1"/>
</dbReference>
<keyword evidence="3" id="KW-0408">Iron</keyword>
<dbReference type="InterPro" id="IPR017927">
    <property type="entry name" value="FAD-bd_FR_type"/>
</dbReference>
<dbReference type="PROSITE" id="PS51669">
    <property type="entry name" value="4FE4S_MOW_BIS_MGD"/>
    <property type="match status" value="1"/>
</dbReference>
<dbReference type="CDD" id="cd00207">
    <property type="entry name" value="fer2"/>
    <property type="match status" value="1"/>
</dbReference>
<feature type="domain" description="FAD-binding FR-type" evidence="6">
    <location>
        <begin position="804"/>
        <end position="909"/>
    </location>
</feature>
<dbReference type="Proteomes" id="UP000051401">
    <property type="component" value="Unassembled WGS sequence"/>
</dbReference>
<dbReference type="InterPro" id="IPR050612">
    <property type="entry name" value="Prok_Mopterin_Oxidored"/>
</dbReference>
<dbReference type="InterPro" id="IPR037949">
    <property type="entry name" value="MopB_CT_Acetylene-hydratase"/>
</dbReference>
<evidence type="ECO:0000313" key="8">
    <source>
        <dbReference type="EMBL" id="KRS18973.1"/>
    </source>
</evidence>
<dbReference type="Pfam" id="PF00970">
    <property type="entry name" value="FAD_binding_6"/>
    <property type="match status" value="1"/>
</dbReference>
<dbReference type="Gene3D" id="2.20.25.90">
    <property type="entry name" value="ADC-like domains"/>
    <property type="match status" value="1"/>
</dbReference>
<evidence type="ECO:0000313" key="11">
    <source>
        <dbReference type="Proteomes" id="UP000325785"/>
    </source>
</evidence>
<dbReference type="Pfam" id="PF00384">
    <property type="entry name" value="Molybdopterin"/>
    <property type="match status" value="1"/>
</dbReference>
<dbReference type="AlphaFoldDB" id="A0A0T5PCY4"/>
<evidence type="ECO:0000259" key="6">
    <source>
        <dbReference type="PROSITE" id="PS51384"/>
    </source>
</evidence>
<dbReference type="Pfam" id="PF00175">
    <property type="entry name" value="NAD_binding_1"/>
    <property type="match status" value="1"/>
</dbReference>
<evidence type="ECO:0000259" key="7">
    <source>
        <dbReference type="PROSITE" id="PS51669"/>
    </source>
</evidence>
<dbReference type="CDD" id="cd06184">
    <property type="entry name" value="flavohem_like_fad_nad_binding"/>
    <property type="match status" value="1"/>
</dbReference>
<dbReference type="Pfam" id="PF00111">
    <property type="entry name" value="Fer2"/>
    <property type="match status" value="1"/>
</dbReference>
<dbReference type="PRINTS" id="PR00410">
    <property type="entry name" value="PHEHYDRXLASE"/>
</dbReference>
<evidence type="ECO:0000256" key="1">
    <source>
        <dbReference type="ARBA" id="ARBA00010312"/>
    </source>
</evidence>
<dbReference type="SUPFAM" id="SSF63380">
    <property type="entry name" value="Riboflavin synthase domain-like"/>
    <property type="match status" value="1"/>
</dbReference>
<reference evidence="9 11" key="2">
    <citation type="submission" date="2018-08" db="EMBL/GenBank/DDBJ databases">
        <title>Genetic Globetrotter - A new plasmid hitch-hiking vast phylogenetic and geographic distances.</title>
        <authorList>
            <person name="Vollmers J."/>
            <person name="Petersen J."/>
        </authorList>
    </citation>
    <scope>NUCLEOTIDE SEQUENCE [LARGE SCALE GENOMIC DNA]</scope>
    <source>
        <strain evidence="9 11">DSM 26383</strain>
    </source>
</reference>
<keyword evidence="4" id="KW-0411">Iron-sulfur</keyword>
<dbReference type="PROSITE" id="PS51085">
    <property type="entry name" value="2FE2S_FER_2"/>
    <property type="match status" value="1"/>
</dbReference>
<sequence length="1135" mass="122685">MNKPEFRKPRHSSVTDGDIPGYCTFCRSRCGTLNRVRNGRLVSVQPLPEHPTGKAICPKGRAAPEVVHSARRLTKPLRRTRPKGDEDPGFEEISWDEALDEIAGNLAEYARESGPESVVFSFASPSAASISDSLPWLERFVWTYGSPNICWATELCNWHKDHMHKLTVGTGLPVPDYANSDLIVLWGHNPEKVWLAQAEKIAGALQRGAELVLVDPRKTGMASQAAQWLRVRPGSDGALALGLIRLLLADEGFDETFVRQWSNAPFLVREDTGALLRAGDAGLTPADAFVAFDASRGAPVAVDTRHALDPSLSENLDLFHTGEIALAGGGTVACKTAFAELRQASAPFTPEHVAETCNIDPKDLHAFARRLASAKSVSYYCWTGVGQQGNATQTDRAIACVFALTGQYDTPGGNVTWPSIPIEPISSYATLPREQAEKSLGYQTRPLGPASGGWVTGSEVYRGILEEKPYRVRALVSFGSNVLSSQPDPDRGRAALEKLDLQVHCDMFLNPSAMSADIILPVNSAWERDGLRAGFEISLAAQETLQLRPAMVPPRGEARSDFDIVAALAERLGFGEQFGHGDWDAAHDAILAPIGLTTDDLRGAPMGLTIPLEHSFRSYATPRPDGTVAGFPTPSRRVEFHSCKLQAHGYPAVPDFVPPEQPTKDAPLILTTAKSGYYCHTQHRGLNMLRRKSRTPRVDLHPDTAAQRGIAEGATVHLLRNGARITMEAHIDPALDPGVVVAGYGWWQGAPDIGAPAYEIRGESDANYNSLAGFDRLDPVSGAPAVRSMCCEVVPAGTATSPWTGYRPLTVTNATRIAPGVTELTLASENETPLTGFKPGQFISLRLPGAEDPTLSRSYSLTGLPGIAPTSYRVGIRRLDDGALSGALSDLKPGDSVLAAAPDGHFTLPVENEFPVVLIAAGIGITPFISLLEHVAQHGGPEIHLYYGSRNGAEHAFRDRIEALSTASGRITVHNFYSRPRPEETVDHLTGRLSPEKIDPALLARRARFYMCGPDEMLSTFRKSLDDMDVPAFEVFHERFTAPPRVSATDLAPQQVHFSRQNKTLRWTPADGSLLDLAGKHGLALPSGCRTGQCESCATAVISGEVGHYTEVETDDPQQCLTCQAYPVSSVTLDA</sequence>
<organism evidence="8 10">
    <name type="scientific">Roseovarius indicus</name>
    <dbReference type="NCBI Taxonomy" id="540747"/>
    <lineage>
        <taxon>Bacteria</taxon>
        <taxon>Pseudomonadati</taxon>
        <taxon>Pseudomonadota</taxon>
        <taxon>Alphaproteobacteria</taxon>
        <taxon>Rhodobacterales</taxon>
        <taxon>Roseobacteraceae</taxon>
        <taxon>Roseovarius</taxon>
    </lineage>
</organism>
<accession>A0A0T5PCY4</accession>
<dbReference type="EMBL" id="CP031598">
    <property type="protein sequence ID" value="QEW26094.1"/>
    <property type="molecule type" value="Genomic_DNA"/>
</dbReference>
<dbReference type="EMBL" id="LAXI01000002">
    <property type="protein sequence ID" value="KRS18973.1"/>
    <property type="molecule type" value="Genomic_DNA"/>
</dbReference>
<dbReference type="GO" id="GO:0016491">
    <property type="term" value="F:oxidoreductase activity"/>
    <property type="evidence" value="ECO:0007669"/>
    <property type="project" value="UniProtKB-KW"/>
</dbReference>
<dbReference type="Gene3D" id="3.40.228.10">
    <property type="entry name" value="Dimethylsulfoxide Reductase, domain 2"/>
    <property type="match status" value="2"/>
</dbReference>
<dbReference type="InterPro" id="IPR008333">
    <property type="entry name" value="Cbr1-like_FAD-bd_dom"/>
</dbReference>
<feature type="domain" description="4Fe-4S Mo/W bis-MGD-type" evidence="7">
    <location>
        <begin position="16"/>
        <end position="71"/>
    </location>
</feature>
<keyword evidence="2" id="KW-0479">Metal-binding</keyword>
<evidence type="ECO:0000256" key="3">
    <source>
        <dbReference type="ARBA" id="ARBA00023004"/>
    </source>
</evidence>
<comment type="similarity">
    <text evidence="1">Belongs to the prokaryotic molybdopterin-containing oxidoreductase family.</text>
</comment>
<dbReference type="GO" id="GO:0051536">
    <property type="term" value="F:iron-sulfur cluster binding"/>
    <property type="evidence" value="ECO:0007669"/>
    <property type="project" value="UniProtKB-KW"/>
</dbReference>
<evidence type="ECO:0000313" key="9">
    <source>
        <dbReference type="EMBL" id="QEW26094.1"/>
    </source>
</evidence>
<dbReference type="InterPro" id="IPR006963">
    <property type="entry name" value="Mopterin_OxRdtase_4Fe-4S_dom"/>
</dbReference>
<dbReference type="Gene3D" id="2.40.30.10">
    <property type="entry name" value="Translation factors"/>
    <property type="match status" value="1"/>
</dbReference>
<keyword evidence="9" id="KW-0560">Oxidoreductase</keyword>
<dbReference type="GO" id="GO:0043546">
    <property type="term" value="F:molybdopterin cofactor binding"/>
    <property type="evidence" value="ECO:0007669"/>
    <property type="project" value="InterPro"/>
</dbReference>
<evidence type="ECO:0000313" key="10">
    <source>
        <dbReference type="Proteomes" id="UP000051401"/>
    </source>
</evidence>
<reference evidence="8 10" key="1">
    <citation type="submission" date="2015-04" db="EMBL/GenBank/DDBJ databases">
        <title>The draft genome sequence of Roseovarius indicus B108T.</title>
        <authorList>
            <person name="Li G."/>
            <person name="Lai Q."/>
            <person name="Shao Z."/>
            <person name="Yan P."/>
        </authorList>
    </citation>
    <scope>NUCLEOTIDE SEQUENCE [LARGE SCALE GENOMIC DNA]</scope>
    <source>
        <strain evidence="8 10">B108</strain>
    </source>
</reference>
<dbReference type="Pfam" id="PF01568">
    <property type="entry name" value="Molydop_binding"/>
    <property type="match status" value="1"/>
</dbReference>
<dbReference type="Gene3D" id="3.10.20.30">
    <property type="match status" value="1"/>
</dbReference>
<evidence type="ECO:0000256" key="4">
    <source>
        <dbReference type="ARBA" id="ARBA00023014"/>
    </source>
</evidence>
<feature type="domain" description="2Fe-2S ferredoxin-type" evidence="5">
    <location>
        <begin position="1054"/>
        <end position="1135"/>
    </location>
</feature>
<dbReference type="RefSeq" id="WP_057813773.1">
    <property type="nucleotide sequence ID" value="NZ_CP031598.1"/>
</dbReference>
<dbReference type="InterPro" id="IPR017938">
    <property type="entry name" value="Riboflavin_synthase-like_b-brl"/>
</dbReference>
<dbReference type="InterPro" id="IPR006657">
    <property type="entry name" value="MoPterin_dinucl-bd_dom"/>
</dbReference>
<dbReference type="InterPro" id="IPR009010">
    <property type="entry name" value="Asp_de-COase-like_dom_sf"/>
</dbReference>
<dbReference type="SUPFAM" id="SSF50692">
    <property type="entry name" value="ADC-like"/>
    <property type="match status" value="1"/>
</dbReference>
<dbReference type="SMART" id="SM00926">
    <property type="entry name" value="Molybdop_Fe4S4"/>
    <property type="match status" value="1"/>
</dbReference>
<dbReference type="Pfam" id="PF04879">
    <property type="entry name" value="Molybdop_Fe4S4"/>
    <property type="match status" value="1"/>
</dbReference>
<dbReference type="InterPro" id="IPR012675">
    <property type="entry name" value="Beta-grasp_dom_sf"/>
</dbReference>
<dbReference type="PANTHER" id="PTHR43742:SF6">
    <property type="entry name" value="OXIDOREDUCTASE YYAE-RELATED"/>
    <property type="match status" value="1"/>
</dbReference>
<dbReference type="InterPro" id="IPR039261">
    <property type="entry name" value="FNR_nucleotide-bd"/>
</dbReference>
<dbReference type="Gene3D" id="3.40.50.80">
    <property type="entry name" value="Nucleotide-binding domain of ferredoxin-NADP reductase (FNR) module"/>
    <property type="match status" value="1"/>
</dbReference>